<keyword evidence="1" id="KW-1133">Transmembrane helix</keyword>
<keyword evidence="1" id="KW-0472">Membrane</keyword>
<name>A0AA37LQN3_9PEZI</name>
<keyword evidence="3" id="KW-1185">Reference proteome</keyword>
<reference evidence="2 3" key="1">
    <citation type="submission" date="2021-07" db="EMBL/GenBank/DDBJ databases">
        <title>Genome data of Colletotrichum spaethianum.</title>
        <authorList>
            <person name="Utami Y.D."/>
            <person name="Hiruma K."/>
        </authorList>
    </citation>
    <scope>NUCLEOTIDE SEQUENCE [LARGE SCALE GENOMIC DNA]</scope>
    <source>
        <strain evidence="2 3">MAFF 242679</strain>
    </source>
</reference>
<evidence type="ECO:0000256" key="1">
    <source>
        <dbReference type="SAM" id="Phobius"/>
    </source>
</evidence>
<sequence length="248" mass="26315">MRSSTFALIIFTLVYVVLLGAVVAVAVFQGGSFERHAAFPSAIATTIIKMANAAATTTSVPEMSPLWTVNTVMCETVVMNAGTYRPITTAAVSRPPTVKCDREGCQDSTFMCAPWAGVVGWDPVKVPISSDSTTSLGKCNTPTVSGEHGGLKTLNNEFITPAPIDSTSAPAPASIDCKYKYCNSNTQYCMYWAGVTGWDPSLGPIPGMTHTSLGVCQVPVTDYTANNVVQTTMATKKKCTRSTVNTIF</sequence>
<dbReference type="AlphaFoldDB" id="A0AA37LQN3"/>
<feature type="transmembrane region" description="Helical" evidence="1">
    <location>
        <begin position="6"/>
        <end position="28"/>
    </location>
</feature>
<protein>
    <submittedName>
        <fullName evidence="2">Uncharacterized protein</fullName>
    </submittedName>
</protein>
<keyword evidence="1" id="KW-0812">Transmembrane</keyword>
<gene>
    <name evidence="2" type="ORF">ColLi_03505</name>
</gene>
<organism evidence="2 3">
    <name type="scientific">Colletotrichum liriopes</name>
    <dbReference type="NCBI Taxonomy" id="708192"/>
    <lineage>
        <taxon>Eukaryota</taxon>
        <taxon>Fungi</taxon>
        <taxon>Dikarya</taxon>
        <taxon>Ascomycota</taxon>
        <taxon>Pezizomycotina</taxon>
        <taxon>Sordariomycetes</taxon>
        <taxon>Hypocreomycetidae</taxon>
        <taxon>Glomerellales</taxon>
        <taxon>Glomerellaceae</taxon>
        <taxon>Colletotrichum</taxon>
        <taxon>Colletotrichum spaethianum species complex</taxon>
    </lineage>
</organism>
<evidence type="ECO:0000313" key="2">
    <source>
        <dbReference type="EMBL" id="GJC80667.1"/>
    </source>
</evidence>
<accession>A0AA37LQN3</accession>
<evidence type="ECO:0000313" key="3">
    <source>
        <dbReference type="Proteomes" id="UP001055172"/>
    </source>
</evidence>
<dbReference type="EMBL" id="BPPX01000006">
    <property type="protein sequence ID" value="GJC80667.1"/>
    <property type="molecule type" value="Genomic_DNA"/>
</dbReference>
<dbReference type="Proteomes" id="UP001055172">
    <property type="component" value="Unassembled WGS sequence"/>
</dbReference>
<comment type="caution">
    <text evidence="2">The sequence shown here is derived from an EMBL/GenBank/DDBJ whole genome shotgun (WGS) entry which is preliminary data.</text>
</comment>
<proteinExistence type="predicted"/>